<accession>A0A367LAG6</accession>
<protein>
    <submittedName>
        <fullName evidence="2">Uncharacterized protein</fullName>
    </submittedName>
</protein>
<feature type="region of interest" description="Disordered" evidence="1">
    <location>
        <begin position="45"/>
        <end position="65"/>
    </location>
</feature>
<dbReference type="OrthoDB" id="3552888at2759"/>
<dbReference type="AlphaFoldDB" id="A0A367LAG6"/>
<evidence type="ECO:0000313" key="2">
    <source>
        <dbReference type="EMBL" id="RCI11406.1"/>
    </source>
</evidence>
<reference evidence="2 3" key="1">
    <citation type="journal article" date="2015" name="BMC Genomics">
        <title>Insights from the genome of Ophiocordyceps polyrhachis-furcata to pathogenicity and host specificity in insect fungi.</title>
        <authorList>
            <person name="Wichadakul D."/>
            <person name="Kobmoo N."/>
            <person name="Ingsriswang S."/>
            <person name="Tangphatsornruang S."/>
            <person name="Chantasingh D."/>
            <person name="Luangsa-ard J.J."/>
            <person name="Eurwilaichitr L."/>
        </authorList>
    </citation>
    <scope>NUCLEOTIDE SEQUENCE [LARGE SCALE GENOMIC DNA]</scope>
    <source>
        <strain evidence="2 3">BCC 54312</strain>
    </source>
</reference>
<dbReference type="EMBL" id="LKCN02000010">
    <property type="protein sequence ID" value="RCI11406.1"/>
    <property type="molecule type" value="Genomic_DNA"/>
</dbReference>
<sequence>MSAPVKENMASIVTSSRLLFLYNKSNWPRINTKEARIFCPRERKWRKPQQTMKKPGSARKETKHQQGNNFLSSAMASSFCFFVLPCCFNFLDVRTRLSRATTEKFLSSFTDIANGAYYIINSCPKVRDSSQGAYVWGQVFHVDNWNVIVREDRQDC</sequence>
<proteinExistence type="predicted"/>
<dbReference type="STRING" id="1330021.A0A367LAG6"/>
<comment type="caution">
    <text evidence="2">The sequence shown here is derived from an EMBL/GenBank/DDBJ whole genome shotgun (WGS) entry which is preliminary data.</text>
</comment>
<gene>
    <name evidence="2" type="ORF">L249_7687</name>
</gene>
<name>A0A367LAG6_9HYPO</name>
<keyword evidence="3" id="KW-1185">Reference proteome</keyword>
<organism evidence="2 3">
    <name type="scientific">Ophiocordyceps polyrhachis-furcata BCC 54312</name>
    <dbReference type="NCBI Taxonomy" id="1330021"/>
    <lineage>
        <taxon>Eukaryota</taxon>
        <taxon>Fungi</taxon>
        <taxon>Dikarya</taxon>
        <taxon>Ascomycota</taxon>
        <taxon>Pezizomycotina</taxon>
        <taxon>Sordariomycetes</taxon>
        <taxon>Hypocreomycetidae</taxon>
        <taxon>Hypocreales</taxon>
        <taxon>Ophiocordycipitaceae</taxon>
        <taxon>Ophiocordyceps</taxon>
    </lineage>
</organism>
<dbReference type="Proteomes" id="UP000253664">
    <property type="component" value="Unassembled WGS sequence"/>
</dbReference>
<evidence type="ECO:0000313" key="3">
    <source>
        <dbReference type="Proteomes" id="UP000253664"/>
    </source>
</evidence>
<evidence type="ECO:0000256" key="1">
    <source>
        <dbReference type="SAM" id="MobiDB-lite"/>
    </source>
</evidence>